<protein>
    <submittedName>
        <fullName evidence="1">Uncharacterized protein</fullName>
    </submittedName>
</protein>
<proteinExistence type="predicted"/>
<dbReference type="AlphaFoldDB" id="L7FIS0"/>
<name>L7FIS0_STRT8</name>
<reference evidence="1 2" key="1">
    <citation type="journal article" date="2011" name="Plasmid">
        <title>Streptomyces turgidiscabies Car8 contains a modular pathogenicity island that shares virulence genes with other actinobacterial plant pathogens.</title>
        <authorList>
            <person name="Huguet-Tapia J.C."/>
            <person name="Badger J.H."/>
            <person name="Loria R."/>
            <person name="Pettis G.S."/>
        </authorList>
    </citation>
    <scope>NUCLEOTIDE SEQUENCE [LARGE SCALE GENOMIC DNA]</scope>
    <source>
        <strain evidence="1 2">Car8</strain>
    </source>
</reference>
<organism evidence="1 2">
    <name type="scientific">Streptomyces turgidiscabies (strain Car8)</name>
    <dbReference type="NCBI Taxonomy" id="698760"/>
    <lineage>
        <taxon>Bacteria</taxon>
        <taxon>Bacillati</taxon>
        <taxon>Actinomycetota</taxon>
        <taxon>Actinomycetes</taxon>
        <taxon>Kitasatosporales</taxon>
        <taxon>Streptomycetaceae</taxon>
        <taxon>Streptomyces</taxon>
    </lineage>
</organism>
<comment type="caution">
    <text evidence="1">The sequence shown here is derived from an EMBL/GenBank/DDBJ whole genome shotgun (WGS) entry which is preliminary data.</text>
</comment>
<evidence type="ECO:0000313" key="1">
    <source>
        <dbReference type="EMBL" id="ELP71283.1"/>
    </source>
</evidence>
<sequence length="19" mass="1839">MVSSPCALSSSVPTTETAA</sequence>
<feature type="non-terminal residue" evidence="1">
    <location>
        <position position="19"/>
    </location>
</feature>
<dbReference type="Proteomes" id="UP000010931">
    <property type="component" value="Unassembled WGS sequence"/>
</dbReference>
<gene>
    <name evidence="1" type="ORF">STRTUCAR8_02047</name>
</gene>
<evidence type="ECO:0000313" key="2">
    <source>
        <dbReference type="Proteomes" id="UP000010931"/>
    </source>
</evidence>
<keyword evidence="2" id="KW-1185">Reference proteome</keyword>
<dbReference type="EMBL" id="AEJB01000007">
    <property type="protein sequence ID" value="ELP71283.1"/>
    <property type="molecule type" value="Genomic_DNA"/>
</dbReference>
<accession>L7FIS0</accession>